<organism evidence="3">
    <name type="scientific">Gongylonema pulchrum</name>
    <dbReference type="NCBI Taxonomy" id="637853"/>
    <lineage>
        <taxon>Eukaryota</taxon>
        <taxon>Metazoa</taxon>
        <taxon>Ecdysozoa</taxon>
        <taxon>Nematoda</taxon>
        <taxon>Chromadorea</taxon>
        <taxon>Rhabditida</taxon>
        <taxon>Spirurina</taxon>
        <taxon>Spiruromorpha</taxon>
        <taxon>Spiruroidea</taxon>
        <taxon>Gongylonematidae</taxon>
        <taxon>Gongylonema</taxon>
    </lineage>
</organism>
<evidence type="ECO:0000313" key="3">
    <source>
        <dbReference type="WBParaSite" id="GPUH_0002717801-mRNA-1"/>
    </source>
</evidence>
<dbReference type="WBParaSite" id="GPUH_0002717801-mRNA-1">
    <property type="protein sequence ID" value="GPUH_0002717801-mRNA-1"/>
    <property type="gene ID" value="GPUH_0002717801"/>
</dbReference>
<keyword evidence="2" id="KW-1185">Reference proteome</keyword>
<dbReference type="Proteomes" id="UP000271098">
    <property type="component" value="Unassembled WGS sequence"/>
</dbReference>
<proteinExistence type="predicted"/>
<dbReference type="EMBL" id="UYRT01120399">
    <property type="protein sequence ID" value="VDN50017.1"/>
    <property type="molecule type" value="Genomic_DNA"/>
</dbReference>
<evidence type="ECO:0000313" key="1">
    <source>
        <dbReference type="EMBL" id="VDN50017.1"/>
    </source>
</evidence>
<evidence type="ECO:0000313" key="2">
    <source>
        <dbReference type="Proteomes" id="UP000271098"/>
    </source>
</evidence>
<sequence length="47" mass="4661">MVLVGDDAVLVTDVAVAVENTVAVLLAVGVVAEVEVALIDDGVIVVS</sequence>
<accession>A0A183F1Q7</accession>
<reference evidence="3" key="1">
    <citation type="submission" date="2016-06" db="UniProtKB">
        <authorList>
            <consortium name="WormBaseParasite"/>
        </authorList>
    </citation>
    <scope>IDENTIFICATION</scope>
</reference>
<gene>
    <name evidence="1" type="ORF">GPUH_LOCUS27148</name>
</gene>
<protein>
    <submittedName>
        <fullName evidence="1 3">Uncharacterized protein</fullName>
    </submittedName>
</protein>
<name>A0A183F1Q7_9BILA</name>
<reference evidence="1 2" key="2">
    <citation type="submission" date="2018-11" db="EMBL/GenBank/DDBJ databases">
        <authorList>
            <consortium name="Pathogen Informatics"/>
        </authorList>
    </citation>
    <scope>NUCLEOTIDE SEQUENCE [LARGE SCALE GENOMIC DNA]</scope>
</reference>
<dbReference type="AlphaFoldDB" id="A0A183F1Q7"/>